<evidence type="ECO:0000256" key="2">
    <source>
        <dbReference type="ARBA" id="ARBA00022556"/>
    </source>
</evidence>
<dbReference type="PROSITE" id="PS00101">
    <property type="entry name" value="HEXAPEP_TRANSFERASES"/>
    <property type="match status" value="2"/>
</dbReference>
<keyword evidence="2" id="KW-0441">Lipid A biosynthesis</keyword>
<sequence length="294" mass="30130">MKLEELHEKMTHVASAENAKADAVVFAESAESLAAALASRAGAVLTTSELAGESADERIVVVTNPRLEFAKFAQKIAPQREAFVHPSASVDAMAKIGARVYVAAGAVVEANAVLGDDVTLGAGAKVLAGVVLGNRVLVQAGAVLGGLGFGYVRDAATGEYTLFPQQGELVIEDDVEIGANSTIDRGALGETRIGKGTKIDNLVHIGHNVRVGRNVVIAAQVGISGSCVIEDGAVLAGQVGISDHCHIGPGVILGGQAGVFRGATVKGPGQMFAGTPAEPIKDMLKSLARLRRLK</sequence>
<keyword evidence="6 8" id="KW-0012">Acyltransferase</keyword>
<dbReference type="InterPro" id="IPR020573">
    <property type="entry name" value="UDP_GlcNAc_AcTrfase_non-rep"/>
</dbReference>
<comment type="caution">
    <text evidence="8">The sequence shown here is derived from an EMBL/GenBank/DDBJ whole genome shotgun (WGS) entry which is preliminary data.</text>
</comment>
<name>A0ABW1ZEB5_9BACT</name>
<dbReference type="PANTHER" id="PTHR43378">
    <property type="entry name" value="UDP-3-O-ACYLGLUCOSAMINE N-ACYLTRANSFERASE"/>
    <property type="match status" value="1"/>
</dbReference>
<dbReference type="PANTHER" id="PTHR43378:SF2">
    <property type="entry name" value="UDP-3-O-ACYLGLUCOSAMINE N-ACYLTRANSFERASE 1, MITOCHONDRIAL-RELATED"/>
    <property type="match status" value="1"/>
</dbReference>
<evidence type="ECO:0000256" key="6">
    <source>
        <dbReference type="ARBA" id="ARBA00023315"/>
    </source>
</evidence>
<reference evidence="9" key="1">
    <citation type="journal article" date="2019" name="Int. J. Syst. Evol. Microbiol.">
        <title>The Global Catalogue of Microorganisms (GCM) 10K type strain sequencing project: providing services to taxonomists for standard genome sequencing and annotation.</title>
        <authorList>
            <consortium name="The Broad Institute Genomics Platform"/>
            <consortium name="The Broad Institute Genome Sequencing Center for Infectious Disease"/>
            <person name="Wu L."/>
            <person name="Ma J."/>
        </authorList>
    </citation>
    <scope>NUCLEOTIDE SEQUENCE [LARGE SCALE GENOMIC DNA]</scope>
    <source>
        <strain evidence="9">CGMCC 1.16026</strain>
    </source>
</reference>
<dbReference type="NCBIfam" id="NF002060">
    <property type="entry name" value="PRK00892.1"/>
    <property type="match status" value="1"/>
</dbReference>
<keyword evidence="4" id="KW-0677">Repeat</keyword>
<feature type="domain" description="UDP-3-O-[3-hydroxymyristoyl] glucosamine N-acyltransferase non-repeat region" evidence="7">
    <location>
        <begin position="11"/>
        <end position="74"/>
    </location>
</feature>
<keyword evidence="5" id="KW-0443">Lipid metabolism</keyword>
<dbReference type="EMBL" id="JBHSWI010000001">
    <property type="protein sequence ID" value="MFC6647340.1"/>
    <property type="molecule type" value="Genomic_DNA"/>
</dbReference>
<dbReference type="Gene3D" id="3.40.1390.10">
    <property type="entry name" value="MurE/MurF, N-terminal domain"/>
    <property type="match status" value="1"/>
</dbReference>
<evidence type="ECO:0000256" key="5">
    <source>
        <dbReference type="ARBA" id="ARBA00023098"/>
    </source>
</evidence>
<evidence type="ECO:0000259" key="7">
    <source>
        <dbReference type="Pfam" id="PF04613"/>
    </source>
</evidence>
<protein>
    <submittedName>
        <fullName evidence="8">UDP-3-O-(3-hydroxymyristoyl)glucosamine N-acyltransferase</fullName>
        <ecNumber evidence="8">2.3.1.191</ecNumber>
    </submittedName>
</protein>
<dbReference type="EC" id="2.3.1.191" evidence="8"/>
<dbReference type="Pfam" id="PF00132">
    <property type="entry name" value="Hexapep"/>
    <property type="match status" value="2"/>
</dbReference>
<evidence type="ECO:0000256" key="4">
    <source>
        <dbReference type="ARBA" id="ARBA00022737"/>
    </source>
</evidence>
<dbReference type="CDD" id="cd03352">
    <property type="entry name" value="LbH_LpxD"/>
    <property type="match status" value="1"/>
</dbReference>
<dbReference type="InterPro" id="IPR001451">
    <property type="entry name" value="Hexapep"/>
</dbReference>
<evidence type="ECO:0000256" key="3">
    <source>
        <dbReference type="ARBA" id="ARBA00022679"/>
    </source>
</evidence>
<proteinExistence type="predicted"/>
<dbReference type="Pfam" id="PF14602">
    <property type="entry name" value="Hexapep_2"/>
    <property type="match status" value="1"/>
</dbReference>
<dbReference type="GO" id="GO:0103118">
    <property type="term" value="F:UDP-3-O-[(3R)-3-hydroxyacyl]-glucosamine N-acyltransferase activity"/>
    <property type="evidence" value="ECO:0007669"/>
    <property type="project" value="UniProtKB-EC"/>
</dbReference>
<keyword evidence="1" id="KW-0444">Lipid biosynthesis</keyword>
<dbReference type="RefSeq" id="WP_263370755.1">
    <property type="nucleotide sequence ID" value="NZ_JAGSYD010000002.1"/>
</dbReference>
<keyword evidence="3 8" id="KW-0808">Transferase</keyword>
<dbReference type="InterPro" id="IPR007691">
    <property type="entry name" value="LpxD"/>
</dbReference>
<dbReference type="Pfam" id="PF04613">
    <property type="entry name" value="LpxD"/>
    <property type="match status" value="1"/>
</dbReference>
<dbReference type="InterPro" id="IPR011004">
    <property type="entry name" value="Trimer_LpxA-like_sf"/>
</dbReference>
<dbReference type="InterPro" id="IPR018357">
    <property type="entry name" value="Hexapep_transf_CS"/>
</dbReference>
<dbReference type="Gene3D" id="2.160.10.10">
    <property type="entry name" value="Hexapeptide repeat proteins"/>
    <property type="match status" value="1"/>
</dbReference>
<evidence type="ECO:0000313" key="8">
    <source>
        <dbReference type="EMBL" id="MFC6647340.1"/>
    </source>
</evidence>
<dbReference type="Proteomes" id="UP001596391">
    <property type="component" value="Unassembled WGS sequence"/>
</dbReference>
<gene>
    <name evidence="8" type="ORF">ACFQBQ_17535</name>
</gene>
<evidence type="ECO:0000256" key="1">
    <source>
        <dbReference type="ARBA" id="ARBA00022516"/>
    </source>
</evidence>
<accession>A0ABW1ZEB5</accession>
<evidence type="ECO:0000313" key="9">
    <source>
        <dbReference type="Proteomes" id="UP001596391"/>
    </source>
</evidence>
<dbReference type="SUPFAM" id="SSF51161">
    <property type="entry name" value="Trimeric LpxA-like enzymes"/>
    <property type="match status" value="1"/>
</dbReference>
<organism evidence="8 9">
    <name type="scientific">Granulicella cerasi</name>
    <dbReference type="NCBI Taxonomy" id="741063"/>
    <lineage>
        <taxon>Bacteria</taxon>
        <taxon>Pseudomonadati</taxon>
        <taxon>Acidobacteriota</taxon>
        <taxon>Terriglobia</taxon>
        <taxon>Terriglobales</taxon>
        <taxon>Acidobacteriaceae</taxon>
        <taxon>Granulicella</taxon>
    </lineage>
</organism>
<keyword evidence="9" id="KW-1185">Reference proteome</keyword>